<organism evidence="7 8">
    <name type="scientific">Parafilimonas terrae</name>
    <dbReference type="NCBI Taxonomy" id="1465490"/>
    <lineage>
        <taxon>Bacteria</taxon>
        <taxon>Pseudomonadati</taxon>
        <taxon>Bacteroidota</taxon>
        <taxon>Chitinophagia</taxon>
        <taxon>Chitinophagales</taxon>
        <taxon>Chitinophagaceae</taxon>
        <taxon>Parafilimonas</taxon>
    </lineage>
</organism>
<sequence>MFQNAIAFILLSIAAVAIVLLKKLDTKAAVVAVITGFIVWLGTGYTGITLLAAFFITGTLATSWKMRTKQQAGLAEQHHGQRTAAQVMANGGVTALLSLLAFMFMEQQSLFLLMIASGLSSAIADTLSSELGNVYGKKFYNIVNFKKDLRGLNGVISFEGTLIGIAGSILIASIYSVQEGFTIDFLWIVIAGTIGNLTDSVLGATAERKDILNNNAVNFLNTLTGAVAGLVLHYF</sequence>
<name>A0A1I5Y3L2_9BACT</name>
<keyword evidence="4 6" id="KW-1133">Transmembrane helix</keyword>
<evidence type="ECO:0000313" key="7">
    <source>
        <dbReference type="EMBL" id="SFQ38811.1"/>
    </source>
</evidence>
<dbReference type="PANTHER" id="PTHR13353:SF5">
    <property type="entry name" value="TRANSMEMBRANE PROTEIN 19"/>
    <property type="match status" value="1"/>
</dbReference>
<comment type="similarity">
    <text evidence="2">Belongs to the TMEM19 family.</text>
</comment>
<keyword evidence="8" id="KW-1185">Reference proteome</keyword>
<dbReference type="AlphaFoldDB" id="A0A1I5Y3L2"/>
<dbReference type="InterPro" id="IPR002794">
    <property type="entry name" value="DUF92_TMEM19"/>
</dbReference>
<feature type="transmembrane region" description="Helical" evidence="6">
    <location>
        <begin position="110"/>
        <end position="131"/>
    </location>
</feature>
<dbReference type="PANTHER" id="PTHR13353">
    <property type="entry name" value="TRANSMEMBRANE PROTEIN 19"/>
    <property type="match status" value="1"/>
</dbReference>
<dbReference type="Pfam" id="PF01940">
    <property type="entry name" value="DUF92"/>
    <property type="match status" value="1"/>
</dbReference>
<dbReference type="Proteomes" id="UP000199031">
    <property type="component" value="Unassembled WGS sequence"/>
</dbReference>
<dbReference type="GO" id="GO:0016020">
    <property type="term" value="C:membrane"/>
    <property type="evidence" value="ECO:0007669"/>
    <property type="project" value="UniProtKB-SubCell"/>
</dbReference>
<dbReference type="RefSeq" id="WP_090660689.1">
    <property type="nucleotide sequence ID" value="NZ_FOXQ01000010.1"/>
</dbReference>
<evidence type="ECO:0000256" key="6">
    <source>
        <dbReference type="SAM" id="Phobius"/>
    </source>
</evidence>
<evidence type="ECO:0000256" key="3">
    <source>
        <dbReference type="ARBA" id="ARBA00022692"/>
    </source>
</evidence>
<evidence type="ECO:0000256" key="4">
    <source>
        <dbReference type="ARBA" id="ARBA00022989"/>
    </source>
</evidence>
<keyword evidence="5 6" id="KW-0472">Membrane</keyword>
<feature type="transmembrane region" description="Helical" evidence="6">
    <location>
        <begin position="181"/>
        <end position="204"/>
    </location>
</feature>
<comment type="subcellular location">
    <subcellularLocation>
        <location evidence="1">Membrane</location>
        <topology evidence="1">Multi-pass membrane protein</topology>
    </subcellularLocation>
</comment>
<dbReference type="EMBL" id="FOXQ01000010">
    <property type="protein sequence ID" value="SFQ38811.1"/>
    <property type="molecule type" value="Genomic_DNA"/>
</dbReference>
<reference evidence="7 8" key="1">
    <citation type="submission" date="2016-10" db="EMBL/GenBank/DDBJ databases">
        <authorList>
            <person name="de Groot N.N."/>
        </authorList>
    </citation>
    <scope>NUCLEOTIDE SEQUENCE [LARGE SCALE GENOMIC DNA]</scope>
    <source>
        <strain evidence="7 8">DSM 28286</strain>
    </source>
</reference>
<feature type="transmembrane region" description="Helical" evidence="6">
    <location>
        <begin position="37"/>
        <end position="62"/>
    </location>
</feature>
<protein>
    <submittedName>
        <fullName evidence="7">TIGR00297 family protein</fullName>
    </submittedName>
</protein>
<dbReference type="STRING" id="1465490.SAMN05444277_110140"/>
<accession>A0A1I5Y3L2</accession>
<feature type="transmembrane region" description="Helical" evidence="6">
    <location>
        <begin position="83"/>
        <end position="104"/>
    </location>
</feature>
<evidence type="ECO:0000256" key="5">
    <source>
        <dbReference type="ARBA" id="ARBA00023136"/>
    </source>
</evidence>
<keyword evidence="3 6" id="KW-0812">Transmembrane</keyword>
<feature type="transmembrane region" description="Helical" evidence="6">
    <location>
        <begin position="216"/>
        <end position="234"/>
    </location>
</feature>
<feature type="transmembrane region" description="Helical" evidence="6">
    <location>
        <begin position="152"/>
        <end position="175"/>
    </location>
</feature>
<proteinExistence type="inferred from homology"/>
<evidence type="ECO:0000256" key="2">
    <source>
        <dbReference type="ARBA" id="ARBA00009012"/>
    </source>
</evidence>
<dbReference type="OrthoDB" id="9770047at2"/>
<gene>
    <name evidence="7" type="ORF">SAMN05444277_110140</name>
</gene>
<evidence type="ECO:0000256" key="1">
    <source>
        <dbReference type="ARBA" id="ARBA00004141"/>
    </source>
</evidence>
<evidence type="ECO:0000313" key="8">
    <source>
        <dbReference type="Proteomes" id="UP000199031"/>
    </source>
</evidence>